<accession>A0ABV2JIU1</accession>
<gene>
    <name evidence="1" type="ORF">ABID27_000441</name>
</gene>
<comment type="caution">
    <text evidence="1">The sequence shown here is derived from an EMBL/GenBank/DDBJ whole genome shotgun (WGS) entry which is preliminary data.</text>
</comment>
<keyword evidence="2" id="KW-1185">Reference proteome</keyword>
<evidence type="ECO:0000313" key="2">
    <source>
        <dbReference type="Proteomes" id="UP001549055"/>
    </source>
</evidence>
<organism evidence="1 2">
    <name type="scientific">Streptococcus gallinaceus</name>
    <dbReference type="NCBI Taxonomy" id="165758"/>
    <lineage>
        <taxon>Bacteria</taxon>
        <taxon>Bacillati</taxon>
        <taxon>Bacillota</taxon>
        <taxon>Bacilli</taxon>
        <taxon>Lactobacillales</taxon>
        <taxon>Streptococcaceae</taxon>
        <taxon>Streptococcus</taxon>
    </lineage>
</organism>
<protein>
    <submittedName>
        <fullName evidence="1">OsmC-like protein</fullName>
    </submittedName>
</protein>
<proteinExistence type="predicted"/>
<dbReference type="EMBL" id="JBEPMK010000001">
    <property type="protein sequence ID" value="MET3643824.1"/>
    <property type="molecule type" value="Genomic_DNA"/>
</dbReference>
<dbReference type="Proteomes" id="UP001549055">
    <property type="component" value="Unassembled WGS sequence"/>
</dbReference>
<evidence type="ECO:0000313" key="1">
    <source>
        <dbReference type="EMBL" id="MET3643824.1"/>
    </source>
</evidence>
<dbReference type="RefSeq" id="WP_354279906.1">
    <property type="nucleotide sequence ID" value="NZ_JBEPMK010000001.1"/>
</dbReference>
<dbReference type="InterPro" id="IPR003718">
    <property type="entry name" value="OsmC/Ohr_fam"/>
</dbReference>
<dbReference type="InterPro" id="IPR015946">
    <property type="entry name" value="KH_dom-like_a/b"/>
</dbReference>
<name>A0ABV2JIU1_9STRE</name>
<dbReference type="SUPFAM" id="SSF82784">
    <property type="entry name" value="OsmC-like"/>
    <property type="match status" value="1"/>
</dbReference>
<dbReference type="Gene3D" id="3.30.300.20">
    <property type="match status" value="1"/>
</dbReference>
<reference evidence="1 2" key="1">
    <citation type="submission" date="2024-06" db="EMBL/GenBank/DDBJ databases">
        <title>Genomic Encyclopedia of Type Strains, Phase IV (KMG-IV): sequencing the most valuable type-strain genomes for metagenomic binning, comparative biology and taxonomic classification.</title>
        <authorList>
            <person name="Goeker M."/>
        </authorList>
    </citation>
    <scope>NUCLEOTIDE SEQUENCE [LARGE SCALE GENOMIC DNA]</scope>
    <source>
        <strain evidence="1 2">DSM 15349</strain>
    </source>
</reference>
<dbReference type="Pfam" id="PF02566">
    <property type="entry name" value="OsmC"/>
    <property type="match status" value="1"/>
</dbReference>
<sequence>MYQTKIKGDKLYHAVSEGYGSPVELFGAVENGETPMSLLNIALASCITMCAQGYFKRKHGIVQMPIQVESCYANDTFQLKMTLPDPLTDEQEKELLDYVNQQCRVKKLLRTDVAIQLEITYL</sequence>
<dbReference type="InterPro" id="IPR036102">
    <property type="entry name" value="OsmC/Ohrsf"/>
</dbReference>